<accession>X1GQJ9</accession>
<gene>
    <name evidence="1" type="ORF">S03H2_33022</name>
</gene>
<feature type="non-terminal residue" evidence="1">
    <location>
        <position position="1"/>
    </location>
</feature>
<feature type="non-terminal residue" evidence="1">
    <location>
        <position position="286"/>
    </location>
</feature>
<protein>
    <submittedName>
        <fullName evidence="1">Uncharacterized protein</fullName>
    </submittedName>
</protein>
<name>X1GQJ9_9ZZZZ</name>
<proteinExistence type="predicted"/>
<dbReference type="AlphaFoldDB" id="X1GQJ9"/>
<reference evidence="1" key="1">
    <citation type="journal article" date="2014" name="Front. Microbiol.">
        <title>High frequency of phylogenetically diverse reductive dehalogenase-homologous genes in deep subseafloor sedimentary metagenomes.</title>
        <authorList>
            <person name="Kawai M."/>
            <person name="Futagami T."/>
            <person name="Toyoda A."/>
            <person name="Takaki Y."/>
            <person name="Nishi S."/>
            <person name="Hori S."/>
            <person name="Arai W."/>
            <person name="Tsubouchi T."/>
            <person name="Morono Y."/>
            <person name="Uchiyama I."/>
            <person name="Ito T."/>
            <person name="Fujiyama A."/>
            <person name="Inagaki F."/>
            <person name="Takami H."/>
        </authorList>
    </citation>
    <scope>NUCLEOTIDE SEQUENCE</scope>
    <source>
        <strain evidence="1">Expedition CK06-06</strain>
    </source>
</reference>
<dbReference type="InterPro" id="IPR027417">
    <property type="entry name" value="P-loop_NTPase"/>
</dbReference>
<dbReference type="EMBL" id="BARU01020089">
    <property type="protein sequence ID" value="GAH60161.1"/>
    <property type="molecule type" value="Genomic_DNA"/>
</dbReference>
<dbReference type="SUPFAM" id="SSF52540">
    <property type="entry name" value="P-loop containing nucleoside triphosphate hydrolases"/>
    <property type="match status" value="1"/>
</dbReference>
<evidence type="ECO:0000313" key="1">
    <source>
        <dbReference type="EMBL" id="GAH60161.1"/>
    </source>
</evidence>
<sequence>DLTQEEINKYKCLHHTENKIIALLKGPGCHLLEGSRGVGKSMLMRIVEIDLDNSLTTNNILSIYVNFKSSPLLENDRFDNKYNSFKIWTIAKILHEFTKKLYKLKIANNTIFEPYSTIFRINQSISFENYLDKKIIDLQKLALTDMPDKRKALEAEIGEDFVSTLNNVEIITNTIKSIIQKTAIINRIIFLFDEAAHAFIPEQQKIFFNIVKLLHCDRISLKIAVYPGITNYGTNFEYGQDAIPIPIQRNDMYSNSSRQENITLFRNLLQKRLGNNKKLIKLFLHD</sequence>
<comment type="caution">
    <text evidence="1">The sequence shown here is derived from an EMBL/GenBank/DDBJ whole genome shotgun (WGS) entry which is preliminary data.</text>
</comment>
<organism evidence="1">
    <name type="scientific">marine sediment metagenome</name>
    <dbReference type="NCBI Taxonomy" id="412755"/>
    <lineage>
        <taxon>unclassified sequences</taxon>
        <taxon>metagenomes</taxon>
        <taxon>ecological metagenomes</taxon>
    </lineage>
</organism>